<name>A0AAV7GW78_DENCH</name>
<keyword evidence="2" id="KW-1185">Reference proteome</keyword>
<dbReference type="AlphaFoldDB" id="A0AAV7GW78"/>
<dbReference type="EMBL" id="JAGFBR010000009">
    <property type="protein sequence ID" value="KAH0460966.1"/>
    <property type="molecule type" value="Genomic_DNA"/>
</dbReference>
<gene>
    <name evidence="1" type="ORF">IEQ34_008541</name>
</gene>
<dbReference type="Proteomes" id="UP000775213">
    <property type="component" value="Unassembled WGS sequence"/>
</dbReference>
<evidence type="ECO:0000313" key="2">
    <source>
        <dbReference type="Proteomes" id="UP000775213"/>
    </source>
</evidence>
<evidence type="ECO:0000313" key="1">
    <source>
        <dbReference type="EMBL" id="KAH0460966.1"/>
    </source>
</evidence>
<reference evidence="1 2" key="1">
    <citation type="journal article" date="2021" name="Hortic Res">
        <title>Chromosome-scale assembly of the Dendrobium chrysotoxum genome enhances the understanding of orchid evolution.</title>
        <authorList>
            <person name="Zhang Y."/>
            <person name="Zhang G.Q."/>
            <person name="Zhang D."/>
            <person name="Liu X.D."/>
            <person name="Xu X.Y."/>
            <person name="Sun W.H."/>
            <person name="Yu X."/>
            <person name="Zhu X."/>
            <person name="Wang Z.W."/>
            <person name="Zhao X."/>
            <person name="Zhong W.Y."/>
            <person name="Chen H."/>
            <person name="Yin W.L."/>
            <person name="Huang T."/>
            <person name="Niu S.C."/>
            <person name="Liu Z.J."/>
        </authorList>
    </citation>
    <scope>NUCLEOTIDE SEQUENCE [LARGE SCALE GENOMIC DNA]</scope>
    <source>
        <strain evidence="1">Lindl</strain>
    </source>
</reference>
<protein>
    <submittedName>
        <fullName evidence="1">Uncharacterized protein</fullName>
    </submittedName>
</protein>
<comment type="caution">
    <text evidence="1">The sequence shown here is derived from an EMBL/GenBank/DDBJ whole genome shotgun (WGS) entry which is preliminary data.</text>
</comment>
<organism evidence="1 2">
    <name type="scientific">Dendrobium chrysotoxum</name>
    <name type="common">Orchid</name>
    <dbReference type="NCBI Taxonomy" id="161865"/>
    <lineage>
        <taxon>Eukaryota</taxon>
        <taxon>Viridiplantae</taxon>
        <taxon>Streptophyta</taxon>
        <taxon>Embryophyta</taxon>
        <taxon>Tracheophyta</taxon>
        <taxon>Spermatophyta</taxon>
        <taxon>Magnoliopsida</taxon>
        <taxon>Liliopsida</taxon>
        <taxon>Asparagales</taxon>
        <taxon>Orchidaceae</taxon>
        <taxon>Epidendroideae</taxon>
        <taxon>Malaxideae</taxon>
        <taxon>Dendrobiinae</taxon>
        <taxon>Dendrobium</taxon>
    </lineage>
</organism>
<sequence length="70" mass="8146">MVRSVLREGEQRDEFREETRVAEVAADKKLGICISRTPPFLHTPPAPSMLLRRAPSRVPRFRTFFYERSG</sequence>
<accession>A0AAV7GW78</accession>
<proteinExistence type="predicted"/>